<proteinExistence type="inferred from homology"/>
<dbReference type="PANTHER" id="PTHR47505:SF1">
    <property type="entry name" value="DNA UTILIZATION PROTEIN YHGH"/>
    <property type="match status" value="1"/>
</dbReference>
<name>A0A1F4VLI0_UNCKA</name>
<reference evidence="3 4" key="1">
    <citation type="journal article" date="2016" name="Nat. Commun.">
        <title>Thousands of microbial genomes shed light on interconnected biogeochemical processes in an aquifer system.</title>
        <authorList>
            <person name="Anantharaman K."/>
            <person name="Brown C.T."/>
            <person name="Hug L.A."/>
            <person name="Sharon I."/>
            <person name="Castelle C.J."/>
            <person name="Probst A.J."/>
            <person name="Thomas B.C."/>
            <person name="Singh A."/>
            <person name="Wilkins M.J."/>
            <person name="Karaoz U."/>
            <person name="Brodie E.L."/>
            <person name="Williams K.H."/>
            <person name="Hubbard S.S."/>
            <person name="Banfield J.F."/>
        </authorList>
    </citation>
    <scope>NUCLEOTIDE SEQUENCE [LARGE SCALE GENOMIC DNA]</scope>
</reference>
<evidence type="ECO:0000313" key="3">
    <source>
        <dbReference type="EMBL" id="OGC58072.1"/>
    </source>
</evidence>
<evidence type="ECO:0000313" key="4">
    <source>
        <dbReference type="Proteomes" id="UP000178964"/>
    </source>
</evidence>
<feature type="domain" description="Phosphoribosyltransferase" evidence="2">
    <location>
        <begin position="175"/>
        <end position="238"/>
    </location>
</feature>
<dbReference type="CDD" id="cd06223">
    <property type="entry name" value="PRTases_typeI"/>
    <property type="match status" value="1"/>
</dbReference>
<accession>A0A1F4VLI0</accession>
<evidence type="ECO:0000256" key="1">
    <source>
        <dbReference type="ARBA" id="ARBA00008007"/>
    </source>
</evidence>
<gene>
    <name evidence="3" type="ORF">A3A70_02835</name>
</gene>
<sequence length="239" mass="26479">MVSTFGLVDNLWECLLDLFFPLHCVSCNASGSLLCSKCQAKCQLVSVQHCPICSNASAFGVTHTKCKRTLGPDRLISGYLYASPLRELLHLVKYRGHRYSIKLLEGLFLKALINIPLPFPQDCVIIPVPLHADRKSLRGFNQAEELALVLAETKLLGKPQPLMQRIKKTPSLATLPHNERHSAVSGSFKINPDGKSKVYDKTVVIVDDVWTTGSTTKEMTKVLKRNGAKEVWVVTLARG</sequence>
<evidence type="ECO:0000259" key="2">
    <source>
        <dbReference type="Pfam" id="PF00156"/>
    </source>
</evidence>
<dbReference type="InterPro" id="IPR000836">
    <property type="entry name" value="PRTase_dom"/>
</dbReference>
<dbReference type="InterPro" id="IPR029057">
    <property type="entry name" value="PRTase-like"/>
</dbReference>
<dbReference type="Gene3D" id="3.40.50.2020">
    <property type="match status" value="1"/>
</dbReference>
<dbReference type="AlphaFoldDB" id="A0A1F4VLI0"/>
<comment type="caution">
    <text evidence="3">The sequence shown here is derived from an EMBL/GenBank/DDBJ whole genome shotgun (WGS) entry which is preliminary data.</text>
</comment>
<organism evidence="3 4">
    <name type="scientific">candidate division WWE3 bacterium RIFCSPLOWO2_01_FULL_42_11</name>
    <dbReference type="NCBI Taxonomy" id="1802627"/>
    <lineage>
        <taxon>Bacteria</taxon>
        <taxon>Katanobacteria</taxon>
    </lineage>
</organism>
<dbReference type="SUPFAM" id="SSF53271">
    <property type="entry name" value="PRTase-like"/>
    <property type="match status" value="1"/>
</dbReference>
<comment type="similarity">
    <text evidence="1">Belongs to the ComF/GntX family.</text>
</comment>
<dbReference type="InterPro" id="IPR051910">
    <property type="entry name" value="ComF/GntX_DNA_util-trans"/>
</dbReference>
<protein>
    <recommendedName>
        <fullName evidence="2">Phosphoribosyltransferase domain-containing protein</fullName>
    </recommendedName>
</protein>
<dbReference type="PANTHER" id="PTHR47505">
    <property type="entry name" value="DNA UTILIZATION PROTEIN YHGH"/>
    <property type="match status" value="1"/>
</dbReference>
<dbReference type="Pfam" id="PF00156">
    <property type="entry name" value="Pribosyltran"/>
    <property type="match status" value="1"/>
</dbReference>
<dbReference type="EMBL" id="MEVK01000044">
    <property type="protein sequence ID" value="OGC58072.1"/>
    <property type="molecule type" value="Genomic_DNA"/>
</dbReference>
<dbReference type="Proteomes" id="UP000178964">
    <property type="component" value="Unassembled WGS sequence"/>
</dbReference>
<dbReference type="STRING" id="1802627.A3A70_02835"/>